<reference evidence="1" key="1">
    <citation type="journal article" date="2014" name="Front. Microbiol.">
        <title>High frequency of phylogenetically diverse reductive dehalogenase-homologous genes in deep subseafloor sedimentary metagenomes.</title>
        <authorList>
            <person name="Kawai M."/>
            <person name="Futagami T."/>
            <person name="Toyoda A."/>
            <person name="Takaki Y."/>
            <person name="Nishi S."/>
            <person name="Hori S."/>
            <person name="Arai W."/>
            <person name="Tsubouchi T."/>
            <person name="Morono Y."/>
            <person name="Uchiyama I."/>
            <person name="Ito T."/>
            <person name="Fujiyama A."/>
            <person name="Inagaki F."/>
            <person name="Takami H."/>
        </authorList>
    </citation>
    <scope>NUCLEOTIDE SEQUENCE</scope>
    <source>
        <strain evidence="1">Expedition CK06-06</strain>
    </source>
</reference>
<dbReference type="Pfam" id="PF14269">
    <property type="entry name" value="Arylsulfotran_2"/>
    <property type="match status" value="1"/>
</dbReference>
<sequence length="262" mass="29860">YVSASVPGAFLVDMKGDPVHRWMIRPRDIDLPEESHCRRAYIYPNGDLLGIFEGDADRSGPLVKLNKDSQLLWIYQGKCHHDLFVGRDGRIFVLTHRERAEYPGQTLTGPILEDFITVLSPEGKEIKSISLIKCFLKSPYYYVLRSARSEGDIFHTNTIEVLDGKLEDRIPIFKKGRVLISIRNLSVIALVDLAGEKICWLLWGMWNVQHQPTVLENGNLLIFDNSEVTGHSRVMEFNPLTQEIVWSYPEDGERGFFSGIIG</sequence>
<feature type="non-terminal residue" evidence="1">
    <location>
        <position position="262"/>
    </location>
</feature>
<comment type="caution">
    <text evidence="1">The sequence shown here is derived from an EMBL/GenBank/DDBJ whole genome shotgun (WGS) entry which is preliminary data.</text>
</comment>
<evidence type="ECO:0000313" key="1">
    <source>
        <dbReference type="EMBL" id="GAG27358.1"/>
    </source>
</evidence>
<dbReference type="InterPro" id="IPR039535">
    <property type="entry name" value="ASST-like"/>
</dbReference>
<name>X0WS44_9ZZZZ</name>
<dbReference type="EMBL" id="BARS01030992">
    <property type="protein sequence ID" value="GAG27358.1"/>
    <property type="molecule type" value="Genomic_DNA"/>
</dbReference>
<feature type="non-terminal residue" evidence="1">
    <location>
        <position position="1"/>
    </location>
</feature>
<protein>
    <recommendedName>
        <fullName evidence="2">Arylsulfotransferase N-terminal domain-containing protein</fullName>
    </recommendedName>
</protein>
<dbReference type="AlphaFoldDB" id="X0WS44"/>
<accession>X0WS44</accession>
<proteinExistence type="predicted"/>
<organism evidence="1">
    <name type="scientific">marine sediment metagenome</name>
    <dbReference type="NCBI Taxonomy" id="412755"/>
    <lineage>
        <taxon>unclassified sequences</taxon>
        <taxon>metagenomes</taxon>
        <taxon>ecological metagenomes</taxon>
    </lineage>
</organism>
<gene>
    <name evidence="1" type="ORF">S01H1_48270</name>
</gene>
<evidence type="ECO:0008006" key="2">
    <source>
        <dbReference type="Google" id="ProtNLM"/>
    </source>
</evidence>